<dbReference type="SUPFAM" id="SSF109998">
    <property type="entry name" value="Triger factor/SurA peptide-binding domain-like"/>
    <property type="match status" value="1"/>
</dbReference>
<dbReference type="PANTHER" id="PTHR47637:SF1">
    <property type="entry name" value="CHAPERONE SURA"/>
    <property type="match status" value="1"/>
</dbReference>
<evidence type="ECO:0000313" key="6">
    <source>
        <dbReference type="Proteomes" id="UP000291117"/>
    </source>
</evidence>
<name>A0A4V5PEE0_9SPHI</name>
<dbReference type="Proteomes" id="UP000291117">
    <property type="component" value="Unassembled WGS sequence"/>
</dbReference>
<dbReference type="Gene3D" id="1.10.4030.10">
    <property type="entry name" value="Porin chaperone SurA, peptide-binding domain"/>
    <property type="match status" value="1"/>
</dbReference>
<dbReference type="InterPro" id="IPR027304">
    <property type="entry name" value="Trigger_fact/SurA_dom_sf"/>
</dbReference>
<comment type="caution">
    <text evidence="5">The sequence shown here is derived from an EMBL/GenBank/DDBJ whole genome shotgun (WGS) entry which is preliminary data.</text>
</comment>
<keyword evidence="2" id="KW-0697">Rotamase</keyword>
<gene>
    <name evidence="4" type="ORF">EZ444_15545</name>
    <name evidence="5" type="ORF">FBD94_10820</name>
</gene>
<dbReference type="InterPro" id="IPR000297">
    <property type="entry name" value="PPIase_PpiC"/>
</dbReference>
<dbReference type="RefSeq" id="WP_131610068.1">
    <property type="nucleotide sequence ID" value="NZ_SJSM01000009.1"/>
</dbReference>
<reference evidence="5 7" key="2">
    <citation type="submission" date="2019-04" db="EMBL/GenBank/DDBJ databases">
        <title>Pedobacter sp. RP-1-16 sp. nov., isolated from Arctic soil.</title>
        <authorList>
            <person name="Dahal R.H."/>
            <person name="Kim D.-U."/>
        </authorList>
    </citation>
    <scope>NUCLEOTIDE SEQUENCE [LARGE SCALE GENOMIC DNA]</scope>
    <source>
        <strain evidence="5 7">RP-1-16</strain>
    </source>
</reference>
<dbReference type="EMBL" id="SWDX01000004">
    <property type="protein sequence ID" value="TKC61036.1"/>
    <property type="molecule type" value="Genomic_DNA"/>
</dbReference>
<organism evidence="5 7">
    <name type="scientific">Pedobacter hiemivivus</name>
    <dbReference type="NCBI Taxonomy" id="2530454"/>
    <lineage>
        <taxon>Bacteria</taxon>
        <taxon>Pseudomonadati</taxon>
        <taxon>Bacteroidota</taxon>
        <taxon>Sphingobacteriia</taxon>
        <taxon>Sphingobacteriales</taxon>
        <taxon>Sphingobacteriaceae</taxon>
        <taxon>Pedobacter</taxon>
    </lineage>
</organism>
<feature type="domain" description="PpiC" evidence="3">
    <location>
        <begin position="273"/>
        <end position="389"/>
    </location>
</feature>
<evidence type="ECO:0000313" key="7">
    <source>
        <dbReference type="Proteomes" id="UP000309594"/>
    </source>
</evidence>
<reference evidence="4 6" key="1">
    <citation type="submission" date="2019-02" db="EMBL/GenBank/DDBJ databases">
        <title>Pedobacter sp. RP-3-8 sp. nov., isolated from Arctic soil.</title>
        <authorList>
            <person name="Dahal R.H."/>
        </authorList>
    </citation>
    <scope>NUCLEOTIDE SEQUENCE [LARGE SCALE GENOMIC DNA]</scope>
    <source>
        <strain evidence="4 6">RP-3-8</strain>
    </source>
</reference>
<proteinExistence type="predicted"/>
<dbReference type="PANTHER" id="PTHR47637">
    <property type="entry name" value="CHAPERONE SURA"/>
    <property type="match status" value="1"/>
</dbReference>
<evidence type="ECO:0000313" key="5">
    <source>
        <dbReference type="EMBL" id="TKC61036.1"/>
    </source>
</evidence>
<dbReference type="OrthoDB" id="14196at2"/>
<dbReference type="Pfam" id="PF00639">
    <property type="entry name" value="Rotamase"/>
    <property type="match status" value="2"/>
</dbReference>
<dbReference type="SUPFAM" id="SSF54534">
    <property type="entry name" value="FKBP-like"/>
    <property type="match status" value="2"/>
</dbReference>
<keyword evidence="1" id="KW-0732">Signal</keyword>
<evidence type="ECO:0000256" key="1">
    <source>
        <dbReference type="ARBA" id="ARBA00022729"/>
    </source>
</evidence>
<accession>A0A4V5PEE0</accession>
<dbReference type="InterPro" id="IPR046357">
    <property type="entry name" value="PPIase_dom_sf"/>
</dbReference>
<dbReference type="Pfam" id="PF13624">
    <property type="entry name" value="SurA_N_3"/>
    <property type="match status" value="1"/>
</dbReference>
<dbReference type="GO" id="GO:0003755">
    <property type="term" value="F:peptidyl-prolyl cis-trans isomerase activity"/>
    <property type="evidence" value="ECO:0007669"/>
    <property type="project" value="UniProtKB-KW"/>
</dbReference>
<sequence length="454" mass="52052">MKKFLMITGGLICLFLNTQAQKKNIDKVVAVLGSNIILLSDLNQQYAQYLNMGNPDNPSVKCEILRQILTNKLLKQQAEIDSITVDESQIDEEVDKRMRYQIQKAGGQERLEQFLNRSVLQYKDEIRPDIKEQLISRKMESHITQDINITPLEVKKYFDSYKKDSLPDIPTEFEVGEIVMFPKLTKAEKQKFHDKIDALRLRVKSGEDFAFLAKSYSEDPGSAPEGGDLGFFDRKAMVKEFTAQAFKLKAGEVSNVFETEHGFHILQVIERRGEQVQARHILIRPQNTPASMDRIKLKADTIYKSLVSKKVPFSFAASQYSDNKESQYNGGMLLYADNVTARTSFIPADKLDPKVFLVADTMKVGEISAPTLFTDQSGKEGYKIIYLKSKIPPHKANLEQDYAKFKEYAQQDKVNRELSAWFEKKRVNTYVRIDEDYTDCAELKMWTSQISAKK</sequence>
<accession>A0A4R0N9M3</accession>
<evidence type="ECO:0000259" key="3">
    <source>
        <dbReference type="PROSITE" id="PS50198"/>
    </source>
</evidence>
<keyword evidence="6" id="KW-1185">Reference proteome</keyword>
<evidence type="ECO:0000313" key="4">
    <source>
        <dbReference type="EMBL" id="TCC95542.1"/>
    </source>
</evidence>
<dbReference type="PROSITE" id="PS01096">
    <property type="entry name" value="PPIC_PPIASE_1"/>
    <property type="match status" value="1"/>
</dbReference>
<dbReference type="InterPro" id="IPR050280">
    <property type="entry name" value="OMP_Chaperone_SurA"/>
</dbReference>
<dbReference type="Proteomes" id="UP000309594">
    <property type="component" value="Unassembled WGS sequence"/>
</dbReference>
<dbReference type="AlphaFoldDB" id="A0A4V5PEE0"/>
<dbReference type="PROSITE" id="PS50198">
    <property type="entry name" value="PPIC_PPIASE_2"/>
    <property type="match status" value="2"/>
</dbReference>
<dbReference type="InterPro" id="IPR023058">
    <property type="entry name" value="PPIase_PpiC_CS"/>
</dbReference>
<dbReference type="EMBL" id="SJSM01000009">
    <property type="protein sequence ID" value="TCC95542.1"/>
    <property type="molecule type" value="Genomic_DNA"/>
</dbReference>
<evidence type="ECO:0000256" key="2">
    <source>
        <dbReference type="PROSITE-ProRule" id="PRU00278"/>
    </source>
</evidence>
<keyword evidence="2 5" id="KW-0413">Isomerase</keyword>
<protein>
    <submittedName>
        <fullName evidence="5">Peptidylprolyl isomerase</fullName>
    </submittedName>
</protein>
<dbReference type="Gene3D" id="3.10.50.40">
    <property type="match status" value="2"/>
</dbReference>
<feature type="domain" description="PpiC" evidence="3">
    <location>
        <begin position="170"/>
        <end position="270"/>
    </location>
</feature>